<protein>
    <submittedName>
        <fullName evidence="1">Uncharacterized protein</fullName>
    </submittedName>
</protein>
<keyword evidence="2" id="KW-1185">Reference proteome</keyword>
<proteinExistence type="predicted"/>
<dbReference type="EMBL" id="VYYT01000049">
    <property type="protein sequence ID" value="KAK2774080.1"/>
    <property type="molecule type" value="Genomic_DNA"/>
</dbReference>
<gene>
    <name evidence="1" type="ORF">CKAH01_13303</name>
</gene>
<evidence type="ECO:0000313" key="2">
    <source>
        <dbReference type="Proteomes" id="UP001281614"/>
    </source>
</evidence>
<accession>A0AAE0DE20</accession>
<dbReference type="AlphaFoldDB" id="A0AAE0DE20"/>
<evidence type="ECO:0000313" key="1">
    <source>
        <dbReference type="EMBL" id="KAK2774080.1"/>
    </source>
</evidence>
<sequence>MEPLPVLLSTAKETLDLRSKMSATSEISPGPQTHTKKRTFPDGYFFATLAVVPVDASEPVSWLFVAILLLKTGPTSCEVAVAYVPGDGRGGNGGYVPTAVMRALEDLAQEHGSRQNVTIYMNEDATWLPEARYDDDDDFAQWVEGGLDERRDGLREPVPEGDNICSGSLVYALAVLRRWQLGGYGDDDGPTLRRRGDWRLKGLQFRRRLAGHDEGTRRVRIRAPGANWAGAGWAG</sequence>
<organism evidence="1 2">
    <name type="scientific">Colletotrichum kahawae</name>
    <name type="common">Coffee berry disease fungus</name>
    <dbReference type="NCBI Taxonomy" id="34407"/>
    <lineage>
        <taxon>Eukaryota</taxon>
        <taxon>Fungi</taxon>
        <taxon>Dikarya</taxon>
        <taxon>Ascomycota</taxon>
        <taxon>Pezizomycotina</taxon>
        <taxon>Sordariomycetes</taxon>
        <taxon>Hypocreomycetidae</taxon>
        <taxon>Glomerellales</taxon>
        <taxon>Glomerellaceae</taxon>
        <taxon>Colletotrichum</taxon>
        <taxon>Colletotrichum gloeosporioides species complex</taxon>
    </lineage>
</organism>
<comment type="caution">
    <text evidence="1">The sequence shown here is derived from an EMBL/GenBank/DDBJ whole genome shotgun (WGS) entry which is preliminary data.</text>
</comment>
<reference evidence="1" key="1">
    <citation type="submission" date="2023-02" db="EMBL/GenBank/DDBJ databases">
        <title>Colletotrichum kahawae CIFC_Que2 genome sequencing and assembly.</title>
        <authorList>
            <person name="Baroncelli R."/>
        </authorList>
    </citation>
    <scope>NUCLEOTIDE SEQUENCE</scope>
    <source>
        <strain evidence="1">CIFC_Que2</strain>
    </source>
</reference>
<dbReference type="Proteomes" id="UP001281614">
    <property type="component" value="Unassembled WGS sequence"/>
</dbReference>
<name>A0AAE0DE20_COLKA</name>